<feature type="compositionally biased region" description="Polar residues" evidence="1">
    <location>
        <begin position="149"/>
        <end position="160"/>
    </location>
</feature>
<evidence type="ECO:0000313" key="2">
    <source>
        <dbReference type="EMBL" id="AAX92803.1"/>
    </source>
</evidence>
<feature type="region of interest" description="Disordered" evidence="1">
    <location>
        <begin position="50"/>
        <end position="83"/>
    </location>
</feature>
<feature type="compositionally biased region" description="Basic and acidic residues" evidence="1">
    <location>
        <begin position="50"/>
        <end position="69"/>
    </location>
</feature>
<evidence type="ECO:0000313" key="3">
    <source>
        <dbReference type="Proteomes" id="UP000000763"/>
    </source>
</evidence>
<evidence type="ECO:0000256" key="1">
    <source>
        <dbReference type="SAM" id="MobiDB-lite"/>
    </source>
</evidence>
<feature type="compositionally biased region" description="Polar residues" evidence="1">
    <location>
        <begin position="70"/>
        <end position="83"/>
    </location>
</feature>
<reference evidence="3" key="2">
    <citation type="journal article" date="2008" name="Nucleic Acids Res.">
        <title>The rice annotation project database (RAP-DB): 2008 update.</title>
        <authorList>
            <consortium name="The rice annotation project (RAP)"/>
        </authorList>
    </citation>
    <scope>GENOME REANNOTATION</scope>
    <source>
        <strain evidence="3">cv. Nipponbare</strain>
    </source>
</reference>
<protein>
    <submittedName>
        <fullName evidence="2">Uncharacterized protein</fullName>
    </submittedName>
</protein>
<reference evidence="3" key="1">
    <citation type="journal article" date="2005" name="Nature">
        <title>The map-based sequence of the rice genome.</title>
        <authorList>
            <consortium name="International rice genome sequencing project (IRGSP)"/>
            <person name="Matsumoto T."/>
            <person name="Wu J."/>
            <person name="Kanamori H."/>
            <person name="Katayose Y."/>
            <person name="Fujisawa M."/>
            <person name="Namiki N."/>
            <person name="Mizuno H."/>
            <person name="Yamamoto K."/>
            <person name="Antonio B.A."/>
            <person name="Baba T."/>
            <person name="Sakata K."/>
            <person name="Nagamura Y."/>
            <person name="Aoki H."/>
            <person name="Arikawa K."/>
            <person name="Arita K."/>
            <person name="Bito T."/>
            <person name="Chiden Y."/>
            <person name="Fujitsuka N."/>
            <person name="Fukunaka R."/>
            <person name="Hamada M."/>
            <person name="Harada C."/>
            <person name="Hayashi A."/>
            <person name="Hijishita S."/>
            <person name="Honda M."/>
            <person name="Hosokawa S."/>
            <person name="Ichikawa Y."/>
            <person name="Idonuma A."/>
            <person name="Iijima M."/>
            <person name="Ikeda M."/>
            <person name="Ikeno M."/>
            <person name="Ito K."/>
            <person name="Ito S."/>
            <person name="Ito T."/>
            <person name="Ito Y."/>
            <person name="Ito Y."/>
            <person name="Iwabuchi A."/>
            <person name="Kamiya K."/>
            <person name="Karasawa W."/>
            <person name="Kurita K."/>
            <person name="Katagiri S."/>
            <person name="Kikuta A."/>
            <person name="Kobayashi H."/>
            <person name="Kobayashi N."/>
            <person name="Machita K."/>
            <person name="Maehara T."/>
            <person name="Masukawa M."/>
            <person name="Mizubayashi T."/>
            <person name="Mukai Y."/>
            <person name="Nagasaki H."/>
            <person name="Nagata Y."/>
            <person name="Naito S."/>
            <person name="Nakashima M."/>
            <person name="Nakama Y."/>
            <person name="Nakamichi Y."/>
            <person name="Nakamura M."/>
            <person name="Meguro A."/>
            <person name="Negishi M."/>
            <person name="Ohta I."/>
            <person name="Ohta T."/>
            <person name="Okamoto M."/>
            <person name="Ono N."/>
            <person name="Saji S."/>
            <person name="Sakaguchi M."/>
            <person name="Sakai K."/>
            <person name="Shibata M."/>
            <person name="Shimokawa T."/>
            <person name="Song J."/>
            <person name="Takazaki Y."/>
            <person name="Terasawa K."/>
            <person name="Tsugane M."/>
            <person name="Tsuji K."/>
            <person name="Ueda S."/>
            <person name="Waki K."/>
            <person name="Yamagata H."/>
            <person name="Yamamoto M."/>
            <person name="Yamamoto S."/>
            <person name="Yamane H."/>
            <person name="Yoshiki S."/>
            <person name="Yoshihara R."/>
            <person name="Yukawa K."/>
            <person name="Zhong H."/>
            <person name="Yano M."/>
            <person name="Yuan Q."/>
            <person name="Ouyang S."/>
            <person name="Liu J."/>
            <person name="Jones K.M."/>
            <person name="Gansberger K."/>
            <person name="Moffat K."/>
            <person name="Hill J."/>
            <person name="Bera J."/>
            <person name="Fadrosh D."/>
            <person name="Jin S."/>
            <person name="Johri S."/>
            <person name="Kim M."/>
            <person name="Overton L."/>
            <person name="Reardon M."/>
            <person name="Tsitrin T."/>
            <person name="Vuong H."/>
            <person name="Weaver B."/>
            <person name="Ciecko A."/>
            <person name="Tallon L."/>
            <person name="Jackson J."/>
            <person name="Pai G."/>
            <person name="Aken S.V."/>
            <person name="Utterback T."/>
            <person name="Reidmuller S."/>
            <person name="Feldblyum T."/>
            <person name="Hsiao J."/>
            <person name="Zismann V."/>
            <person name="Iobst S."/>
            <person name="de Vazeille A.R."/>
            <person name="Buell C.R."/>
            <person name="Ying K."/>
            <person name="Li Y."/>
            <person name="Lu T."/>
            <person name="Huang Y."/>
            <person name="Zhao Q."/>
            <person name="Feng Q."/>
            <person name="Zhang L."/>
            <person name="Zhu J."/>
            <person name="Weng Q."/>
            <person name="Mu J."/>
            <person name="Lu Y."/>
            <person name="Fan D."/>
            <person name="Liu Y."/>
            <person name="Guan J."/>
            <person name="Zhang Y."/>
            <person name="Yu S."/>
            <person name="Liu X."/>
            <person name="Zhang Y."/>
            <person name="Hong G."/>
            <person name="Han B."/>
            <person name="Choisne N."/>
            <person name="Demange N."/>
            <person name="Orjeda G."/>
            <person name="Samain S."/>
            <person name="Cattolico L."/>
            <person name="Pelletier E."/>
            <person name="Couloux A."/>
            <person name="Segurens B."/>
            <person name="Wincker P."/>
            <person name="D'Hont A."/>
            <person name="Scarpelli C."/>
            <person name="Weissenbach J."/>
            <person name="Salanoubat M."/>
            <person name="Quetier F."/>
            <person name="Yu Y."/>
            <person name="Kim H.R."/>
            <person name="Rambo T."/>
            <person name="Currie J."/>
            <person name="Collura K."/>
            <person name="Luo M."/>
            <person name="Yang T."/>
            <person name="Ammiraju J.S.S."/>
            <person name="Engler F."/>
            <person name="Soderlund C."/>
            <person name="Wing R.A."/>
            <person name="Palmer L.E."/>
            <person name="de la Bastide M."/>
            <person name="Spiegel L."/>
            <person name="Nascimento L."/>
            <person name="Zutavern T."/>
            <person name="O'Shaughnessy A."/>
            <person name="Dike S."/>
            <person name="Dedhia N."/>
            <person name="Preston R."/>
            <person name="Balija V."/>
            <person name="McCombie W.R."/>
            <person name="Chow T."/>
            <person name="Chen H."/>
            <person name="Chung M."/>
            <person name="Chen C."/>
            <person name="Shaw J."/>
            <person name="Wu H."/>
            <person name="Hsiao K."/>
            <person name="Chao Y."/>
            <person name="Chu M."/>
            <person name="Cheng C."/>
            <person name="Hour A."/>
            <person name="Lee P."/>
            <person name="Lin S."/>
            <person name="Lin Y."/>
            <person name="Liou J."/>
            <person name="Liu S."/>
            <person name="Hsing Y."/>
            <person name="Raghuvanshi S."/>
            <person name="Mohanty A."/>
            <person name="Bharti A.K."/>
            <person name="Gaur A."/>
            <person name="Gupta V."/>
            <person name="Kumar D."/>
            <person name="Ravi V."/>
            <person name="Vij S."/>
            <person name="Kapur A."/>
            <person name="Khurana P."/>
            <person name="Khurana P."/>
            <person name="Khurana J.P."/>
            <person name="Tyagi A.K."/>
            <person name="Gaikwad K."/>
            <person name="Singh A."/>
            <person name="Dalal V."/>
            <person name="Srivastava S."/>
            <person name="Dixit A."/>
            <person name="Pal A.K."/>
            <person name="Ghazi I.A."/>
            <person name="Yadav M."/>
            <person name="Pandit A."/>
            <person name="Bhargava A."/>
            <person name="Sureshbabu K."/>
            <person name="Batra K."/>
            <person name="Sharma T.R."/>
            <person name="Mohapatra T."/>
            <person name="Singh N.K."/>
            <person name="Messing J."/>
            <person name="Nelson A.B."/>
            <person name="Fuks G."/>
            <person name="Kavchok S."/>
            <person name="Keizer G."/>
            <person name="Linton E."/>
            <person name="Llaca V."/>
            <person name="Song R."/>
            <person name="Tanyolac B."/>
            <person name="Young S."/>
            <person name="Ho-Il K."/>
            <person name="Hahn J.H."/>
            <person name="Sangsakoo G."/>
            <person name="Vanavichit A."/>
            <person name="de Mattos Luiz.A.T."/>
            <person name="Zimmer P.D."/>
            <person name="Malone G."/>
            <person name="Dellagostin O."/>
            <person name="de Oliveira A.C."/>
            <person name="Bevan M."/>
            <person name="Bancroft I."/>
            <person name="Minx P."/>
            <person name="Cordum H."/>
            <person name="Wilson R."/>
            <person name="Cheng Z."/>
            <person name="Jin W."/>
            <person name="Jiang J."/>
            <person name="Leong S.A."/>
            <person name="Iwama H."/>
            <person name="Gojobori T."/>
            <person name="Itoh T."/>
            <person name="Niimura Y."/>
            <person name="Fujii Y."/>
            <person name="Habara T."/>
            <person name="Sakai H."/>
            <person name="Sato Y."/>
            <person name="Wilson G."/>
            <person name="Kumar K."/>
            <person name="McCouch S."/>
            <person name="Juretic N."/>
            <person name="Hoen D."/>
            <person name="Wright S."/>
            <person name="Bruskiewich R."/>
            <person name="Bureau T."/>
            <person name="Miyao A."/>
            <person name="Hirochika H."/>
            <person name="Nishikawa T."/>
            <person name="Kadowaki K."/>
            <person name="Sugiura M."/>
            <person name="Burr B."/>
            <person name="Sasaki T."/>
        </authorList>
    </citation>
    <scope>NUCLEOTIDE SEQUENCE [LARGE SCALE GENOMIC DNA]</scope>
    <source>
        <strain evidence="3">cv. Nipponbare</strain>
    </source>
</reference>
<sequence>MAGYLHYGSSLFMRKLSVVCPVSALRGCLVAALSNMPEISVRLSGMREDNASSLVREKKREENAIEESNRSQIRASGAQPSDDSAQMCKCIWQPANRSAYYFARKAAWAASSMGGAAMLGSGKTATASPAGGSNTASQGSGKTAVASHASESSTASQGLQKTAGGGGFARIRQDGGRRRLRGSSAASLLESTSRGRFG</sequence>
<gene>
    <name evidence="2" type="ordered locus">LOC_Os11g25470</name>
</gene>
<dbReference type="Proteomes" id="UP000000763">
    <property type="component" value="Chromosome 11"/>
</dbReference>
<dbReference type="EMBL" id="AC146523">
    <property type="protein sequence ID" value="AAX92803.1"/>
    <property type="molecule type" value="Genomic_DNA"/>
</dbReference>
<feature type="compositionally biased region" description="Polar residues" evidence="1">
    <location>
        <begin position="123"/>
        <end position="141"/>
    </location>
</feature>
<name>Q2R5C6_ORYSJ</name>
<organism evidence="2 3">
    <name type="scientific">Oryza sativa subsp. japonica</name>
    <name type="common">Rice</name>
    <dbReference type="NCBI Taxonomy" id="39947"/>
    <lineage>
        <taxon>Eukaryota</taxon>
        <taxon>Viridiplantae</taxon>
        <taxon>Streptophyta</taxon>
        <taxon>Embryophyta</taxon>
        <taxon>Tracheophyta</taxon>
        <taxon>Spermatophyta</taxon>
        <taxon>Magnoliopsida</taxon>
        <taxon>Liliopsida</taxon>
        <taxon>Poales</taxon>
        <taxon>Poaceae</taxon>
        <taxon>BOP clade</taxon>
        <taxon>Oryzoideae</taxon>
        <taxon>Oryzeae</taxon>
        <taxon>Oryzinae</taxon>
        <taxon>Oryza</taxon>
        <taxon>Oryza sativa</taxon>
    </lineage>
</organism>
<dbReference type="AlphaFoldDB" id="Q2R5C6"/>
<accession>Q2R5C6</accession>
<proteinExistence type="predicted"/>
<feature type="region of interest" description="Disordered" evidence="1">
    <location>
        <begin position="120"/>
        <end position="198"/>
    </location>
</feature>